<evidence type="ECO:0000256" key="4">
    <source>
        <dbReference type="ARBA" id="ARBA00022786"/>
    </source>
</evidence>
<accession>A0ABD1XVQ9</accession>
<feature type="compositionally biased region" description="Acidic residues" evidence="6">
    <location>
        <begin position="53"/>
        <end position="76"/>
    </location>
</feature>
<keyword evidence="4" id="KW-0833">Ubl conjugation pathway</keyword>
<feature type="compositionally biased region" description="Basic residues" evidence="6">
    <location>
        <begin position="549"/>
        <end position="560"/>
    </location>
</feature>
<sequence length="1146" mass="127158">MERLVDRVDVGGGKRSVMEGKSVAEVQLFREDVVQYLSDPSVIGVVSKVGGDSDSEDSSNSEDEEEEEVESEEDEDLTKGSARVYWMTSDETTEKLEDIQVVDRAFLHGDIVAKVDDPLGQTGTVVNVEMKVDLEQPDGEVMKDVNSRRLRHVRAFELGDYVIHNSWIGRVDEVTDVVTVAFDDGAKCKVHRADIDRLIPCSEYMIDHAASPYYPGQRVRCASSSVFKHAKWLKGSWKVHRTEGTVVDVEAGSVLVSWIAAGNALSSSQASAVPSEEQDGKNLLPVVYFSHTKWQLGNRSLPPNRMRAKSVIPLEATVEGVHSDYDVESSAALLESAADSVAGPSECCKDVACGQASHRRKSKQRQRTLKRDKKLQKREKKIEHALLIVSTRTSVDVLWQDGTVSRGLEALSLIPVDHLGDHDFWPQQYVLERGTDGEGFDTEPRRVGVVKTVDAKERTAVVRWLKGQRPEEPREFESQEIVSVYELAEHPDYTYCLGDIVIRLVLPSTKADQIPSIDELDAAVSSGGDASEFDGEENDGDASKALAVKPKKRSVKKKSHPRENVNQDLSWVGVIIRLQDGDIEVAWADGTVSKEGPQAILVVNRDLEDASSSANTSDLEDAEGDIDDSTSWETVLSDEDLSKVEQEEEEPWGGREGTSSEDPVAETVDEGHNEDVVQVSSDTGGRGTVNSDHGRERSRPQRLGGPFRLPLVAIGFVSRLAAGLWAHRGPKKGADSTTGTKASTSQSRVKQSLEEILDEERSSRNQEQGSESPKRLMVERVTPCKRDALRMLNDTILNPPDKEGQELEMTSSMEVMDVVFEDRDSTHSSADSSSNLQEEQAPTLTDTYQTPDESASGDEFVDTEKRSETIKHFDLVKDAADHHYVGQTDPPTNNRKWVKKIQQEWSMLEKGLPDTIYVRVYEERMDLIRAVIVGAAGTPYHDGLFVFDIYLPPEYPGVPPVVHYQSGGLRLNPNLYENGKVCLSLLNTWTGKGSEVWHPITSSILQVLVSIQGLVLNEKPYFNEAGYDRQIGSGEGEKNSIAYNENSFLLSCKSMLYHLRRPYMHFEELTRQHFQQRGKRVIQACRAYLAGAEVGGLKESDLQCVSEVHFEDKSSAGFKLMLKKLVPKLTAAFLEVGASIDEPFDP</sequence>
<feature type="region of interest" description="Disordered" evidence="6">
    <location>
        <begin position="728"/>
        <end position="780"/>
    </location>
</feature>
<dbReference type="SMART" id="SM00212">
    <property type="entry name" value="UBCc"/>
    <property type="match status" value="1"/>
</dbReference>
<feature type="compositionally biased region" description="Polar residues" evidence="6">
    <location>
        <begin position="678"/>
        <end position="691"/>
    </location>
</feature>
<dbReference type="PROSITE" id="PS50127">
    <property type="entry name" value="UBC_2"/>
    <property type="match status" value="1"/>
</dbReference>
<dbReference type="Gene3D" id="3.10.110.10">
    <property type="entry name" value="Ubiquitin Conjugating Enzyme"/>
    <property type="match status" value="1"/>
</dbReference>
<comment type="caution">
    <text evidence="8">The sequence shown here is derived from an EMBL/GenBank/DDBJ whole genome shotgun (WGS) entry which is preliminary data.</text>
</comment>
<dbReference type="CDD" id="cd23837">
    <property type="entry name" value="UBCc_UBE2O"/>
    <property type="match status" value="1"/>
</dbReference>
<dbReference type="AlphaFoldDB" id="A0ABD1XVQ9"/>
<dbReference type="Pfam" id="PF23044">
    <property type="entry name" value="SH3-C_UBE2O"/>
    <property type="match status" value="1"/>
</dbReference>
<feature type="region of interest" description="Disordered" evidence="6">
    <location>
        <begin position="823"/>
        <end position="864"/>
    </location>
</feature>
<feature type="compositionally biased region" description="Acidic residues" evidence="6">
    <location>
        <begin position="618"/>
        <end position="630"/>
    </location>
</feature>
<dbReference type="Pfam" id="PF23046">
    <property type="entry name" value="tSH3-B_UBE2O"/>
    <property type="match status" value="1"/>
</dbReference>
<evidence type="ECO:0000256" key="5">
    <source>
        <dbReference type="ARBA" id="ARBA00022840"/>
    </source>
</evidence>
<evidence type="ECO:0000313" key="8">
    <source>
        <dbReference type="EMBL" id="KAL2611996.1"/>
    </source>
</evidence>
<dbReference type="GO" id="GO:0005524">
    <property type="term" value="F:ATP binding"/>
    <property type="evidence" value="ECO:0007669"/>
    <property type="project" value="UniProtKB-KW"/>
</dbReference>
<evidence type="ECO:0000256" key="1">
    <source>
        <dbReference type="ARBA" id="ARBA00012486"/>
    </source>
</evidence>
<dbReference type="EMBL" id="JBHFFA010000007">
    <property type="protein sequence ID" value="KAL2611996.1"/>
    <property type="molecule type" value="Genomic_DNA"/>
</dbReference>
<dbReference type="FunFam" id="3.10.110.10:FF:000028">
    <property type="entry name" value="Probable ubiquitin-conjugating enzyme E2 23"/>
    <property type="match status" value="1"/>
</dbReference>
<keyword evidence="3" id="KW-0547">Nucleotide-binding</keyword>
<dbReference type="PANTHER" id="PTHR46116">
    <property type="entry name" value="(E3-INDEPENDENT) E2 UBIQUITIN-CONJUGATING ENZYME"/>
    <property type="match status" value="1"/>
</dbReference>
<protein>
    <recommendedName>
        <fullName evidence="1">E2 ubiquitin-conjugating enzyme</fullName>
        <ecNumber evidence="1">2.3.2.23</ecNumber>
    </recommendedName>
</protein>
<dbReference type="InterPro" id="IPR016135">
    <property type="entry name" value="UBQ-conjugating_enzyme/RWD"/>
</dbReference>
<feature type="region of interest" description="Disordered" evidence="6">
    <location>
        <begin position="608"/>
        <end position="706"/>
    </location>
</feature>
<dbReference type="InterPro" id="IPR057734">
    <property type="entry name" value="UBE2O-like_SH3-C"/>
</dbReference>
<feature type="region of interest" description="Disordered" evidence="6">
    <location>
        <begin position="46"/>
        <end position="79"/>
    </location>
</feature>
<dbReference type="PANTHER" id="PTHR46116:SF15">
    <property type="entry name" value="(E3-INDEPENDENT) E2 UBIQUITIN-CONJUGATING ENZYME"/>
    <property type="match status" value="1"/>
</dbReference>
<dbReference type="Pfam" id="PF23043">
    <property type="entry name" value="SH3-B_UBE2O"/>
    <property type="match status" value="1"/>
</dbReference>
<dbReference type="InterPro" id="IPR000608">
    <property type="entry name" value="UBC"/>
</dbReference>
<feature type="compositionally biased region" description="Polar residues" evidence="6">
    <location>
        <begin position="835"/>
        <end position="853"/>
    </location>
</feature>
<dbReference type="InterPro" id="IPR057735">
    <property type="entry name" value="UBE2O-like_tSH3-B"/>
</dbReference>
<dbReference type="InterPro" id="IPR057733">
    <property type="entry name" value="UBE2O-like_SH3-B"/>
</dbReference>
<evidence type="ECO:0000256" key="2">
    <source>
        <dbReference type="ARBA" id="ARBA00022679"/>
    </source>
</evidence>
<evidence type="ECO:0000256" key="6">
    <source>
        <dbReference type="SAM" id="MobiDB-lite"/>
    </source>
</evidence>
<feature type="compositionally biased region" description="Acidic residues" evidence="6">
    <location>
        <begin position="531"/>
        <end position="540"/>
    </location>
</feature>
<name>A0ABD1XVQ9_9MARC</name>
<gene>
    <name evidence="8" type="ORF">R1flu_023688</name>
</gene>
<feature type="region of interest" description="Disordered" evidence="6">
    <location>
        <begin position="523"/>
        <end position="562"/>
    </location>
</feature>
<evidence type="ECO:0000313" key="9">
    <source>
        <dbReference type="Proteomes" id="UP001605036"/>
    </source>
</evidence>
<keyword evidence="5" id="KW-0067">ATP-binding</keyword>
<reference evidence="8 9" key="1">
    <citation type="submission" date="2024-09" db="EMBL/GenBank/DDBJ databases">
        <title>Chromosome-scale assembly of Riccia fluitans.</title>
        <authorList>
            <person name="Paukszto L."/>
            <person name="Sawicki J."/>
            <person name="Karawczyk K."/>
            <person name="Piernik-Szablinska J."/>
            <person name="Szczecinska M."/>
            <person name="Mazdziarz M."/>
        </authorList>
    </citation>
    <scope>NUCLEOTIDE SEQUENCE [LARGE SCALE GENOMIC DNA]</scope>
    <source>
        <strain evidence="8">Rf_01</strain>
        <tissue evidence="8">Aerial parts of the thallus</tissue>
    </source>
</reference>
<evidence type="ECO:0000256" key="3">
    <source>
        <dbReference type="ARBA" id="ARBA00022741"/>
    </source>
</evidence>
<dbReference type="Proteomes" id="UP001605036">
    <property type="component" value="Unassembled WGS sequence"/>
</dbReference>
<dbReference type="GO" id="GO:0061631">
    <property type="term" value="F:ubiquitin conjugating enzyme activity"/>
    <property type="evidence" value="ECO:0007669"/>
    <property type="project" value="UniProtKB-EC"/>
</dbReference>
<feature type="compositionally biased region" description="Polar residues" evidence="6">
    <location>
        <begin position="735"/>
        <end position="750"/>
    </location>
</feature>
<keyword evidence="9" id="KW-1185">Reference proteome</keyword>
<evidence type="ECO:0000259" key="7">
    <source>
        <dbReference type="PROSITE" id="PS50127"/>
    </source>
</evidence>
<proteinExistence type="predicted"/>
<dbReference type="EC" id="2.3.2.23" evidence="1"/>
<dbReference type="Pfam" id="PF00179">
    <property type="entry name" value="UQ_con"/>
    <property type="match status" value="1"/>
</dbReference>
<keyword evidence="2" id="KW-0808">Transferase</keyword>
<feature type="domain" description="UBC core" evidence="7">
    <location>
        <begin position="896"/>
        <end position="1056"/>
    </location>
</feature>
<dbReference type="SUPFAM" id="SSF54495">
    <property type="entry name" value="UBC-like"/>
    <property type="match status" value="1"/>
</dbReference>
<organism evidence="8 9">
    <name type="scientific">Riccia fluitans</name>
    <dbReference type="NCBI Taxonomy" id="41844"/>
    <lineage>
        <taxon>Eukaryota</taxon>
        <taxon>Viridiplantae</taxon>
        <taxon>Streptophyta</taxon>
        <taxon>Embryophyta</taxon>
        <taxon>Marchantiophyta</taxon>
        <taxon>Marchantiopsida</taxon>
        <taxon>Marchantiidae</taxon>
        <taxon>Marchantiales</taxon>
        <taxon>Ricciaceae</taxon>
        <taxon>Riccia</taxon>
    </lineage>
</organism>